<organism evidence="1 2">
    <name type="scientific">Ambrosiozyma monospora</name>
    <name type="common">Yeast</name>
    <name type="synonym">Endomycopsis monosporus</name>
    <dbReference type="NCBI Taxonomy" id="43982"/>
    <lineage>
        <taxon>Eukaryota</taxon>
        <taxon>Fungi</taxon>
        <taxon>Dikarya</taxon>
        <taxon>Ascomycota</taxon>
        <taxon>Saccharomycotina</taxon>
        <taxon>Pichiomycetes</taxon>
        <taxon>Pichiales</taxon>
        <taxon>Pichiaceae</taxon>
        <taxon>Ambrosiozyma</taxon>
    </lineage>
</organism>
<sequence>MNSSSSSSSSPNHHPQPQLRSQSPYQPQSTSFDKPNVFSTLMNQRISNFTMPFAGSGSGSVPGTTSIENLINATNSVTGGSDIGTGAGINGLRTGPLGVGNPVNGVNTHTNGSGVGIPVGGASNGPVNSSGPGSIPGFGSIAGGYGGAASGFGIGNGGAENFPFHIALNDEFWSDLFVGNDKTIIDYDMSVFMNDPAAEIL</sequence>
<keyword evidence="2" id="KW-1185">Reference proteome</keyword>
<protein>
    <submittedName>
        <fullName evidence="1">Unnamed protein product</fullName>
    </submittedName>
</protein>
<reference evidence="1" key="1">
    <citation type="submission" date="2023-04" db="EMBL/GenBank/DDBJ databases">
        <title>Ambrosiozyma monospora NBRC 10751.</title>
        <authorList>
            <person name="Ichikawa N."/>
            <person name="Sato H."/>
            <person name="Tonouchi N."/>
        </authorList>
    </citation>
    <scope>NUCLEOTIDE SEQUENCE</scope>
    <source>
        <strain evidence="1">NBRC 10751</strain>
    </source>
</reference>
<evidence type="ECO:0000313" key="1">
    <source>
        <dbReference type="EMBL" id="GME99947.1"/>
    </source>
</evidence>
<evidence type="ECO:0000313" key="2">
    <source>
        <dbReference type="Proteomes" id="UP001165064"/>
    </source>
</evidence>
<name>A0ACB5U2M6_AMBMO</name>
<dbReference type="EMBL" id="BSXS01011207">
    <property type="protein sequence ID" value="GME99947.1"/>
    <property type="molecule type" value="Genomic_DNA"/>
</dbReference>
<gene>
    <name evidence="1" type="ORF">Amon02_001087400</name>
</gene>
<proteinExistence type="predicted"/>
<dbReference type="Proteomes" id="UP001165064">
    <property type="component" value="Unassembled WGS sequence"/>
</dbReference>
<accession>A0ACB5U2M6</accession>
<comment type="caution">
    <text evidence="1">The sequence shown here is derived from an EMBL/GenBank/DDBJ whole genome shotgun (WGS) entry which is preliminary data.</text>
</comment>